<dbReference type="Gene3D" id="2.60.40.10">
    <property type="entry name" value="Immunoglobulins"/>
    <property type="match status" value="1"/>
</dbReference>
<keyword evidence="3" id="KW-0732">Signal</keyword>
<dbReference type="InterPro" id="IPR016032">
    <property type="entry name" value="Sig_transdc_resp-reg_C-effctor"/>
</dbReference>
<proteinExistence type="predicted"/>
<dbReference type="InterPro" id="IPR011110">
    <property type="entry name" value="Reg_prop"/>
</dbReference>
<dbReference type="SUPFAM" id="SSF46894">
    <property type="entry name" value="C-terminal effector domain of the bipartite response regulators"/>
    <property type="match status" value="1"/>
</dbReference>
<feature type="coiled-coil region" evidence="1">
    <location>
        <begin position="760"/>
        <end position="811"/>
    </location>
</feature>
<evidence type="ECO:0000256" key="3">
    <source>
        <dbReference type="SAM" id="SignalP"/>
    </source>
</evidence>
<dbReference type="RefSeq" id="WP_157362682.1">
    <property type="nucleotide sequence ID" value="NZ_WOWS01000002.1"/>
</dbReference>
<keyword evidence="2" id="KW-0472">Membrane</keyword>
<feature type="domain" description="HTH luxR-type" evidence="4">
    <location>
        <begin position="874"/>
        <end position="931"/>
    </location>
</feature>
<dbReference type="InterPro" id="IPR000792">
    <property type="entry name" value="Tscrpt_reg_LuxR_C"/>
</dbReference>
<gene>
    <name evidence="5" type="ORF">GN138_04930</name>
</gene>
<feature type="chain" id="PRO_5026803276" evidence="3">
    <location>
        <begin position="22"/>
        <end position="934"/>
    </location>
</feature>
<dbReference type="InterPro" id="IPR015943">
    <property type="entry name" value="WD40/YVTN_repeat-like_dom_sf"/>
</dbReference>
<evidence type="ECO:0000256" key="2">
    <source>
        <dbReference type="SAM" id="Phobius"/>
    </source>
</evidence>
<dbReference type="Pfam" id="PF07494">
    <property type="entry name" value="Reg_prop"/>
    <property type="match status" value="1"/>
</dbReference>
<dbReference type="InterPro" id="IPR011123">
    <property type="entry name" value="Y_Y_Y"/>
</dbReference>
<evidence type="ECO:0000313" key="6">
    <source>
        <dbReference type="Proteomes" id="UP000478208"/>
    </source>
</evidence>
<feature type="signal peptide" evidence="3">
    <location>
        <begin position="1"/>
        <end position="21"/>
    </location>
</feature>
<accession>A0A6L6UA30</accession>
<dbReference type="SMART" id="SM00421">
    <property type="entry name" value="HTH_LUXR"/>
    <property type="match status" value="1"/>
</dbReference>
<keyword evidence="6" id="KW-1185">Reference proteome</keyword>
<dbReference type="AlphaFoldDB" id="A0A6L6UA30"/>
<dbReference type="GO" id="GO:0006355">
    <property type="term" value="P:regulation of DNA-templated transcription"/>
    <property type="evidence" value="ECO:0007669"/>
    <property type="project" value="InterPro"/>
</dbReference>
<feature type="transmembrane region" description="Helical" evidence="2">
    <location>
        <begin position="731"/>
        <end position="755"/>
    </location>
</feature>
<dbReference type="InterPro" id="IPR013783">
    <property type="entry name" value="Ig-like_fold"/>
</dbReference>
<dbReference type="GO" id="GO:0003677">
    <property type="term" value="F:DNA binding"/>
    <property type="evidence" value="ECO:0007669"/>
    <property type="project" value="InterPro"/>
</dbReference>
<dbReference type="Pfam" id="PF07495">
    <property type="entry name" value="Y_Y_Y"/>
    <property type="match status" value="1"/>
</dbReference>
<name>A0A6L6UA30_9FLAO</name>
<dbReference type="EMBL" id="WOWS01000002">
    <property type="protein sequence ID" value="MUU77777.1"/>
    <property type="molecule type" value="Genomic_DNA"/>
</dbReference>
<dbReference type="Proteomes" id="UP000478208">
    <property type="component" value="Unassembled WGS sequence"/>
</dbReference>
<evidence type="ECO:0000313" key="5">
    <source>
        <dbReference type="EMBL" id="MUU77777.1"/>
    </source>
</evidence>
<comment type="caution">
    <text evidence="5">The sequence shown here is derived from an EMBL/GenBank/DDBJ whole genome shotgun (WGS) entry which is preliminary data.</text>
</comment>
<keyword evidence="2" id="KW-0812">Transmembrane</keyword>
<keyword evidence="1" id="KW-0175">Coiled coil</keyword>
<sequence>MGFIKYFLYTFFFVFTCFSQAQVFSPIQIFTTKDYQAEDQNWSISQSDNNFIYVANNKGLLEYNGASWSVYNSANRGILRSVKVYDNHIYTGGYMDFGFWKRGSKGLLIYLSLVEKFNLDIKEDEEFWQITKVGDFVLFQSLERIYVFNTNKNNFSIIDEGKRVNKIFNVNGTIYYQIIEDGVYEIVNGNPILKFSSDDIANNKLINIFETKSGLLLQTEESGFYSFNNNKVGKWKITSDKLLSTLSVYSSIKLKNGDFILGTISNGLIHLDKDGNYLMKINRNNGLSNNTVLSILEDNFGNIWLGLDNGINVVNINSPFKVYKDKLGSLGTVYASAKFNGFLYLGTNHGLFYKPIDSNEKFRFIPGTKGQVWDLSVLYGDLFCGHDKGTFVVKGEDVEVVSAELGTWSVKKISGFPNLLIQGNYRGLNILEKRSGKWHFRNKIEGFNISSRYFEFVNSQELLVSHEYKGVYNIRLDKDFNAVKDYEKTQINSGIKSGIFKYNNEVLYSVSEGVFVYSQPKKKFVRDSLLSATFSGENYVSGKLITEKNSNRLWGFSKNDIIYVEPGKLDNVPKINRIAISSEIRKTKSSFENILELDTNQYLIGTTEGYLIVNVNMIAQKPLNIYLNEVSNGSQPNDLSPLNLDSIHTFKNKINNFKFKYSVTNYNAFSSSKFQYKLTGIYDNWSPWSRTSEVIFKNLPHGDYIFEARAITDGLVSNNVITYQFTIERPWYLKTLAIIVYVLLAILIIYILYYFNKRHYKKIQDKLIEKKQRQLELEQLENQRQLIQFKNKNLQLDIENKNRELGMATMNLVKRNELLSNIKSELSKSKSLAEVNKVIKTINSSINDNSDWDLFEKAFNNVDKDFMQRIKSLHPTITPNDLRLCAYLRLNLSSKEIAPLLNISHKSVEVKRYRLRKKLGLDHKESLSNYIIEL</sequence>
<dbReference type="Gene3D" id="2.130.10.10">
    <property type="entry name" value="YVTN repeat-like/Quinoprotein amine dehydrogenase"/>
    <property type="match status" value="2"/>
</dbReference>
<evidence type="ECO:0000259" key="4">
    <source>
        <dbReference type="SMART" id="SM00421"/>
    </source>
</evidence>
<dbReference type="Gene3D" id="1.10.10.10">
    <property type="entry name" value="Winged helix-like DNA-binding domain superfamily/Winged helix DNA-binding domain"/>
    <property type="match status" value="1"/>
</dbReference>
<dbReference type="InterPro" id="IPR036388">
    <property type="entry name" value="WH-like_DNA-bd_sf"/>
</dbReference>
<organism evidence="5 6">
    <name type="scientific">Winogradskyella endarachnes</name>
    <dbReference type="NCBI Taxonomy" id="2681965"/>
    <lineage>
        <taxon>Bacteria</taxon>
        <taxon>Pseudomonadati</taxon>
        <taxon>Bacteroidota</taxon>
        <taxon>Flavobacteriia</taxon>
        <taxon>Flavobacteriales</taxon>
        <taxon>Flavobacteriaceae</taxon>
        <taxon>Winogradskyella</taxon>
    </lineage>
</organism>
<keyword evidence="2" id="KW-1133">Transmembrane helix</keyword>
<evidence type="ECO:0000256" key="1">
    <source>
        <dbReference type="SAM" id="Coils"/>
    </source>
</evidence>
<protein>
    <submittedName>
        <fullName evidence="5">LuxR family transcriptional regulator</fullName>
    </submittedName>
</protein>
<reference evidence="5 6" key="1">
    <citation type="submission" date="2019-12" db="EMBL/GenBank/DDBJ databases">
        <authorList>
            <person name="Li J."/>
        </authorList>
    </citation>
    <scope>NUCLEOTIDE SEQUENCE [LARGE SCALE GENOMIC DNA]</scope>
    <source>
        <strain evidence="5 6">HL2-2</strain>
    </source>
</reference>